<accession>A0A6G1LF02</accession>
<dbReference type="AlphaFoldDB" id="A0A6G1LF02"/>
<name>A0A6G1LF02_9PEZI</name>
<gene>
    <name evidence="2" type="ORF">EJ03DRAFT_269637</name>
</gene>
<proteinExistence type="predicted"/>
<protein>
    <recommendedName>
        <fullName evidence="1">HNH nuclease domain-containing protein</fullName>
    </recommendedName>
</protein>
<feature type="non-terminal residue" evidence="2">
    <location>
        <position position="314"/>
    </location>
</feature>
<evidence type="ECO:0000313" key="3">
    <source>
        <dbReference type="Proteomes" id="UP000799436"/>
    </source>
</evidence>
<organism evidence="2 3">
    <name type="scientific">Teratosphaeria nubilosa</name>
    <dbReference type="NCBI Taxonomy" id="161662"/>
    <lineage>
        <taxon>Eukaryota</taxon>
        <taxon>Fungi</taxon>
        <taxon>Dikarya</taxon>
        <taxon>Ascomycota</taxon>
        <taxon>Pezizomycotina</taxon>
        <taxon>Dothideomycetes</taxon>
        <taxon>Dothideomycetidae</taxon>
        <taxon>Mycosphaerellales</taxon>
        <taxon>Teratosphaeriaceae</taxon>
        <taxon>Teratosphaeria</taxon>
    </lineage>
</organism>
<feature type="domain" description="HNH nuclease" evidence="1">
    <location>
        <begin position="178"/>
        <end position="245"/>
    </location>
</feature>
<dbReference type="InterPro" id="IPR003615">
    <property type="entry name" value="HNH_nuc"/>
</dbReference>
<evidence type="ECO:0000313" key="2">
    <source>
        <dbReference type="EMBL" id="KAF2771008.1"/>
    </source>
</evidence>
<dbReference type="Pfam" id="PF13391">
    <property type="entry name" value="HNH_2"/>
    <property type="match status" value="1"/>
</dbReference>
<dbReference type="EMBL" id="ML995822">
    <property type="protein sequence ID" value="KAF2771008.1"/>
    <property type="molecule type" value="Genomic_DNA"/>
</dbReference>
<evidence type="ECO:0000259" key="1">
    <source>
        <dbReference type="Pfam" id="PF13391"/>
    </source>
</evidence>
<sequence>MRHPLPAKEIPSPLPDQIHNQVVRVRHPGYDDAGNTLLSFPAVDDHGEGQQQELGGVHAQLVYTACTIVSGNKHGFLSRDKSGTDIAWKPQSSAATECDQVLRAGDYYFHVSSPPPTAAAGPSTTPLAAVPDLRNPYAVCPTFREWQPPAHIPESFHASVTDNRQPPPPGARTIDSRCYVTAETDAIECAHMVPLGEVDWFGANAMWNHHPPTLRVGKEAINKHGNLILLRRDIHYLFDSSHFTIFPRRDENDAYQPTVHVLTTEAPSLYKEYHGRCLRPLRGISAHFLFARFAWSIFPLVRGFFQAGVTRSVL</sequence>
<dbReference type="OrthoDB" id="2142759at2759"/>
<dbReference type="Proteomes" id="UP000799436">
    <property type="component" value="Unassembled WGS sequence"/>
</dbReference>
<keyword evidence="3" id="KW-1185">Reference proteome</keyword>
<reference evidence="2" key="1">
    <citation type="journal article" date="2020" name="Stud. Mycol.">
        <title>101 Dothideomycetes genomes: a test case for predicting lifestyles and emergence of pathogens.</title>
        <authorList>
            <person name="Haridas S."/>
            <person name="Albert R."/>
            <person name="Binder M."/>
            <person name="Bloem J."/>
            <person name="Labutti K."/>
            <person name="Salamov A."/>
            <person name="Andreopoulos B."/>
            <person name="Baker S."/>
            <person name="Barry K."/>
            <person name="Bills G."/>
            <person name="Bluhm B."/>
            <person name="Cannon C."/>
            <person name="Castanera R."/>
            <person name="Culley D."/>
            <person name="Daum C."/>
            <person name="Ezra D."/>
            <person name="Gonzalez J."/>
            <person name="Henrissat B."/>
            <person name="Kuo A."/>
            <person name="Liang C."/>
            <person name="Lipzen A."/>
            <person name="Lutzoni F."/>
            <person name="Magnuson J."/>
            <person name="Mondo S."/>
            <person name="Nolan M."/>
            <person name="Ohm R."/>
            <person name="Pangilinan J."/>
            <person name="Park H.-J."/>
            <person name="Ramirez L."/>
            <person name="Alfaro M."/>
            <person name="Sun H."/>
            <person name="Tritt A."/>
            <person name="Yoshinaga Y."/>
            <person name="Zwiers L.-H."/>
            <person name="Turgeon B."/>
            <person name="Goodwin S."/>
            <person name="Spatafora J."/>
            <person name="Crous P."/>
            <person name="Grigoriev I."/>
        </authorList>
    </citation>
    <scope>NUCLEOTIDE SEQUENCE</scope>
    <source>
        <strain evidence="2">CBS 116005</strain>
    </source>
</reference>